<dbReference type="Proteomes" id="UP000494363">
    <property type="component" value="Unassembled WGS sequence"/>
</dbReference>
<protein>
    <recommendedName>
        <fullName evidence="7">Protein MgtC</fullName>
    </recommendedName>
</protein>
<accession>A0A6J5DN32</accession>
<evidence type="ECO:0000256" key="5">
    <source>
        <dbReference type="ARBA" id="ARBA00022989"/>
    </source>
</evidence>
<evidence type="ECO:0000256" key="6">
    <source>
        <dbReference type="ARBA" id="ARBA00023136"/>
    </source>
</evidence>
<dbReference type="PANTHER" id="PTHR33778:SF1">
    <property type="entry name" value="MAGNESIUM TRANSPORTER YHID-RELATED"/>
    <property type="match status" value="1"/>
</dbReference>
<comment type="subcellular location">
    <subcellularLocation>
        <location evidence="7">Cell inner membrane</location>
        <topology evidence="7">Multi-pass membrane protein</topology>
    </subcellularLocation>
    <subcellularLocation>
        <location evidence="1">Cell membrane</location>
        <topology evidence="1">Multi-pass membrane protein</topology>
    </subcellularLocation>
</comment>
<reference evidence="9 10" key="1">
    <citation type="submission" date="2020-04" db="EMBL/GenBank/DDBJ databases">
        <authorList>
            <person name="De Canck E."/>
        </authorList>
    </citation>
    <scope>NUCLEOTIDE SEQUENCE [LARGE SCALE GENOMIC DNA]</scope>
    <source>
        <strain evidence="9 10">LMG 29542</strain>
    </source>
</reference>
<keyword evidence="6 7" id="KW-0472">Membrane</keyword>
<dbReference type="PANTHER" id="PTHR33778">
    <property type="entry name" value="PROTEIN MGTC"/>
    <property type="match status" value="1"/>
</dbReference>
<organism evidence="9 10">
    <name type="scientific">Paraburkholderia humisilvae</name>
    <dbReference type="NCBI Taxonomy" id="627669"/>
    <lineage>
        <taxon>Bacteria</taxon>
        <taxon>Pseudomonadati</taxon>
        <taxon>Pseudomonadota</taxon>
        <taxon>Betaproteobacteria</taxon>
        <taxon>Burkholderiales</taxon>
        <taxon>Burkholderiaceae</taxon>
        <taxon>Paraburkholderia</taxon>
    </lineage>
</organism>
<keyword evidence="10" id="KW-1185">Reference proteome</keyword>
<feature type="domain" description="MgtC/SapB/SrpB/YhiD N-terminal" evidence="8">
    <location>
        <begin position="11"/>
        <end position="140"/>
    </location>
</feature>
<evidence type="ECO:0000256" key="2">
    <source>
        <dbReference type="ARBA" id="ARBA00009298"/>
    </source>
</evidence>
<keyword evidence="7" id="KW-0997">Cell inner membrane</keyword>
<dbReference type="Pfam" id="PF02308">
    <property type="entry name" value="MgtC"/>
    <property type="match status" value="1"/>
</dbReference>
<feature type="transmembrane region" description="Helical" evidence="7">
    <location>
        <begin position="36"/>
        <end position="59"/>
    </location>
</feature>
<feature type="transmembrane region" description="Helical" evidence="7">
    <location>
        <begin position="71"/>
        <end position="89"/>
    </location>
</feature>
<evidence type="ECO:0000256" key="7">
    <source>
        <dbReference type="RuleBase" id="RU365041"/>
    </source>
</evidence>
<dbReference type="EMBL" id="CADIKH010000010">
    <property type="protein sequence ID" value="CAB3755313.1"/>
    <property type="molecule type" value="Genomic_DNA"/>
</dbReference>
<keyword evidence="4 7" id="KW-0812">Transmembrane</keyword>
<name>A0A6J5DN32_9BURK</name>
<evidence type="ECO:0000256" key="1">
    <source>
        <dbReference type="ARBA" id="ARBA00004651"/>
    </source>
</evidence>
<evidence type="ECO:0000313" key="9">
    <source>
        <dbReference type="EMBL" id="CAB3755313.1"/>
    </source>
</evidence>
<proteinExistence type="inferred from homology"/>
<gene>
    <name evidence="9" type="ORF">LMG29542_02557</name>
</gene>
<dbReference type="InterPro" id="IPR003416">
    <property type="entry name" value="MgtC/SapB/SrpB/YhiD_fam"/>
</dbReference>
<comment type="similarity">
    <text evidence="2 7">Belongs to the MgtC/SapB family.</text>
</comment>
<dbReference type="RefSeq" id="WP_175226815.1">
    <property type="nucleotide sequence ID" value="NZ_CADIKH010000010.1"/>
</dbReference>
<dbReference type="GO" id="GO:0005886">
    <property type="term" value="C:plasma membrane"/>
    <property type="evidence" value="ECO:0007669"/>
    <property type="project" value="UniProtKB-SubCell"/>
</dbReference>
<dbReference type="AlphaFoldDB" id="A0A6J5DN32"/>
<keyword evidence="5 7" id="KW-1133">Transmembrane helix</keyword>
<keyword evidence="3" id="KW-1003">Cell membrane</keyword>
<evidence type="ECO:0000256" key="4">
    <source>
        <dbReference type="ARBA" id="ARBA00022692"/>
    </source>
</evidence>
<evidence type="ECO:0000313" key="10">
    <source>
        <dbReference type="Proteomes" id="UP000494363"/>
    </source>
</evidence>
<evidence type="ECO:0000259" key="8">
    <source>
        <dbReference type="Pfam" id="PF02308"/>
    </source>
</evidence>
<sequence>MPGNLEFIARLVMAAALGSVIGFERERLSWAAGLRTHMLVCVGSALIMIVSAFGFADVLGGEHIVLDPSRVAAQVVSGIGFLGAGSILLRGEIVRGLTTAASLWSVAAIGLAVGGGLYTASIAATLIILLILAGIKPIERRFITAKQRRQMTLLAERGTLTFHTLHDVLGPSSARVKQFVVQQSDDSPEHDEVMITFSRVSQPEYNAICEQLRQFPGVREFRDNGTHT</sequence>
<dbReference type="InterPro" id="IPR049177">
    <property type="entry name" value="MgtC_SapB_SrpB_YhiD_N"/>
</dbReference>
<dbReference type="PRINTS" id="PR01837">
    <property type="entry name" value="MGTCSAPBPROT"/>
</dbReference>
<evidence type="ECO:0000256" key="3">
    <source>
        <dbReference type="ARBA" id="ARBA00022475"/>
    </source>
</evidence>
<feature type="transmembrane region" description="Helical" evidence="7">
    <location>
        <begin position="101"/>
        <end position="132"/>
    </location>
</feature>